<organism evidence="2 3">
    <name type="scientific">Azospirillum baldaniorum</name>
    <dbReference type="NCBI Taxonomy" id="1064539"/>
    <lineage>
        <taxon>Bacteria</taxon>
        <taxon>Pseudomonadati</taxon>
        <taxon>Pseudomonadota</taxon>
        <taxon>Alphaproteobacteria</taxon>
        <taxon>Rhodospirillales</taxon>
        <taxon>Azospirillaceae</taxon>
        <taxon>Azospirillum</taxon>
    </lineage>
</organism>
<keyword evidence="2" id="KW-0614">Plasmid</keyword>
<accession>A0A9P1JU50</accession>
<evidence type="ECO:0000313" key="3">
    <source>
        <dbReference type="Proteomes" id="UP000007319"/>
    </source>
</evidence>
<evidence type="ECO:0000256" key="1">
    <source>
        <dbReference type="SAM" id="Phobius"/>
    </source>
</evidence>
<dbReference type="Proteomes" id="UP000007319">
    <property type="component" value="Plasmid AZOBR_p1"/>
</dbReference>
<evidence type="ECO:0008006" key="4">
    <source>
        <dbReference type="Google" id="ProtNLM"/>
    </source>
</evidence>
<dbReference type="KEGG" id="abs:AZOBR_p130069"/>
<evidence type="ECO:0000313" key="2">
    <source>
        <dbReference type="EMBL" id="CCC99881.1"/>
    </source>
</evidence>
<feature type="transmembrane region" description="Helical" evidence="1">
    <location>
        <begin position="33"/>
        <end position="50"/>
    </location>
</feature>
<dbReference type="AlphaFoldDB" id="A0A9P1JU50"/>
<keyword evidence="3" id="KW-1185">Reference proteome</keyword>
<dbReference type="EMBL" id="HE577328">
    <property type="protein sequence ID" value="CCC99881.1"/>
    <property type="molecule type" value="Genomic_DNA"/>
</dbReference>
<protein>
    <recommendedName>
        <fullName evidence="4">Transmembrane protein (PGPGW)</fullName>
    </recommendedName>
</protein>
<reference evidence="2 3" key="1">
    <citation type="journal article" date="2011" name="PLoS Genet.">
        <title>Azospirillum genomes reveal transition of bacteria from aquatic to terrestrial environments.</title>
        <authorList>
            <person name="Wisniewski-Dye F."/>
            <person name="Borziak K."/>
            <person name="Khalsa-Moyers G."/>
            <person name="Alexandre G."/>
            <person name="Sukharnikov L.O."/>
            <person name="Wuichet K."/>
            <person name="Hurst G.B."/>
            <person name="McDonald W.H."/>
            <person name="Robertson J.S."/>
            <person name="Barbe V."/>
            <person name="Calteau A."/>
            <person name="Rouy Z."/>
            <person name="Mangenot S."/>
            <person name="Prigent-Combaret C."/>
            <person name="Normand P."/>
            <person name="Boyer M."/>
            <person name="Siguier P."/>
            <person name="Dessaux Y."/>
            <person name="Elmerich C."/>
            <person name="Condemine G."/>
            <person name="Krishnen G."/>
            <person name="Kennedy I."/>
            <person name="Paterson A.H."/>
            <person name="Gonzalez V."/>
            <person name="Mavingui P."/>
            <person name="Zhulin I.B."/>
        </authorList>
    </citation>
    <scope>NUCLEOTIDE SEQUENCE [LARGE SCALE GENOMIC DNA]</scope>
    <source>
        <strain evidence="2 3">Sp245</strain>
    </source>
</reference>
<gene>
    <name evidence="2" type="ORF">AZOBR_p130069</name>
</gene>
<keyword evidence="1" id="KW-0812">Transmembrane</keyword>
<dbReference type="RefSeq" id="WP_014197384.1">
    <property type="nucleotide sequence ID" value="NC_016594.1"/>
</dbReference>
<sequence>MHRRAAIRRSLLAQPAFARPTFAKPTLARVRQLALIGTGWSLIGLGALMSPLPGPFGFPVAFAGGVILLRNSADARRLFVRLKRRHPRLLSPVERIRVKLRHRRNAAKAKAAATA</sequence>
<name>A0A9P1JU50_9PROT</name>
<geneLocation type="plasmid" evidence="2 3">
    <name>AZOBR_p1</name>
</geneLocation>
<keyword evidence="1" id="KW-1133">Transmembrane helix</keyword>
<keyword evidence="1" id="KW-0472">Membrane</keyword>
<proteinExistence type="predicted"/>
<feature type="transmembrane region" description="Helical" evidence="1">
    <location>
        <begin position="56"/>
        <end position="73"/>
    </location>
</feature>